<dbReference type="EMBL" id="PJQY01001324">
    <property type="protein sequence ID" value="PQQ03612.1"/>
    <property type="molecule type" value="Genomic_DNA"/>
</dbReference>
<dbReference type="AlphaFoldDB" id="A0A314Y8R7"/>
<dbReference type="Proteomes" id="UP000250321">
    <property type="component" value="Unassembled WGS sequence"/>
</dbReference>
<name>A0A314Y8R7_PRUYE</name>
<accession>A0A314Y8R7</accession>
<evidence type="ECO:0000313" key="1">
    <source>
        <dbReference type="EMBL" id="PQQ03612.1"/>
    </source>
</evidence>
<gene>
    <name evidence="1" type="ORF">Pyn_03464</name>
</gene>
<comment type="caution">
    <text evidence="1">The sequence shown here is derived from an EMBL/GenBank/DDBJ whole genome shotgun (WGS) entry which is preliminary data.</text>
</comment>
<keyword evidence="2" id="KW-1185">Reference proteome</keyword>
<proteinExistence type="predicted"/>
<evidence type="ECO:0000313" key="2">
    <source>
        <dbReference type="Proteomes" id="UP000250321"/>
    </source>
</evidence>
<organism evidence="1 2">
    <name type="scientific">Prunus yedoensis var. nudiflora</name>
    <dbReference type="NCBI Taxonomy" id="2094558"/>
    <lineage>
        <taxon>Eukaryota</taxon>
        <taxon>Viridiplantae</taxon>
        <taxon>Streptophyta</taxon>
        <taxon>Embryophyta</taxon>
        <taxon>Tracheophyta</taxon>
        <taxon>Spermatophyta</taxon>
        <taxon>Magnoliopsida</taxon>
        <taxon>eudicotyledons</taxon>
        <taxon>Gunneridae</taxon>
        <taxon>Pentapetalae</taxon>
        <taxon>rosids</taxon>
        <taxon>fabids</taxon>
        <taxon>Rosales</taxon>
        <taxon>Rosaceae</taxon>
        <taxon>Amygdaloideae</taxon>
        <taxon>Amygdaleae</taxon>
        <taxon>Prunus</taxon>
    </lineage>
</organism>
<reference evidence="1 2" key="1">
    <citation type="submission" date="2018-02" db="EMBL/GenBank/DDBJ databases">
        <title>Draft genome of wild Prunus yedoensis var. nudiflora.</title>
        <authorList>
            <person name="Baek S."/>
            <person name="Kim J.-H."/>
            <person name="Choi K."/>
            <person name="Kim G.-B."/>
            <person name="Cho A."/>
            <person name="Jang H."/>
            <person name="Shin C.-H."/>
            <person name="Yu H.-J."/>
            <person name="Mun J.-H."/>
        </authorList>
    </citation>
    <scope>NUCLEOTIDE SEQUENCE [LARGE SCALE GENOMIC DNA]</scope>
    <source>
        <strain evidence="2">cv. Jeju island</strain>
        <tissue evidence="1">Leaf</tissue>
    </source>
</reference>
<protein>
    <submittedName>
        <fullName evidence="1">Uncharacterized protein</fullName>
    </submittedName>
</protein>
<sequence>MSWDEVIYSDLQGAFVYDNLDPKPDACKPKKKHQQPVISRIITPTKQLEDGVQNLLMEKQMQYCVTT</sequence>